<dbReference type="EMBL" id="JADYXP020000028">
    <property type="protein sequence ID" value="KAL0099165.1"/>
    <property type="molecule type" value="Genomic_DNA"/>
</dbReference>
<keyword evidence="3" id="KW-1185">Reference proteome</keyword>
<accession>A0AAW2EA94</accession>
<gene>
    <name evidence="2" type="ORF">PUN28_020026</name>
</gene>
<keyword evidence="1" id="KW-0812">Transmembrane</keyword>
<comment type="caution">
    <text evidence="2">The sequence shown here is derived from an EMBL/GenBank/DDBJ whole genome shotgun (WGS) entry which is preliminary data.</text>
</comment>
<evidence type="ECO:0000313" key="3">
    <source>
        <dbReference type="Proteomes" id="UP001430953"/>
    </source>
</evidence>
<organism evidence="2 3">
    <name type="scientific">Cardiocondyla obscurior</name>
    <dbReference type="NCBI Taxonomy" id="286306"/>
    <lineage>
        <taxon>Eukaryota</taxon>
        <taxon>Metazoa</taxon>
        <taxon>Ecdysozoa</taxon>
        <taxon>Arthropoda</taxon>
        <taxon>Hexapoda</taxon>
        <taxon>Insecta</taxon>
        <taxon>Pterygota</taxon>
        <taxon>Neoptera</taxon>
        <taxon>Endopterygota</taxon>
        <taxon>Hymenoptera</taxon>
        <taxon>Apocrita</taxon>
        <taxon>Aculeata</taxon>
        <taxon>Formicoidea</taxon>
        <taxon>Formicidae</taxon>
        <taxon>Myrmicinae</taxon>
        <taxon>Cardiocondyla</taxon>
    </lineage>
</organism>
<keyword evidence="1" id="KW-1133">Transmembrane helix</keyword>
<protein>
    <submittedName>
        <fullName evidence="2">Uncharacterized protein</fullName>
    </submittedName>
</protein>
<dbReference type="Proteomes" id="UP001430953">
    <property type="component" value="Unassembled WGS sequence"/>
</dbReference>
<feature type="transmembrane region" description="Helical" evidence="1">
    <location>
        <begin position="66"/>
        <end position="84"/>
    </location>
</feature>
<proteinExistence type="predicted"/>
<evidence type="ECO:0000313" key="2">
    <source>
        <dbReference type="EMBL" id="KAL0099165.1"/>
    </source>
</evidence>
<feature type="transmembrane region" description="Helical" evidence="1">
    <location>
        <begin position="28"/>
        <end position="46"/>
    </location>
</feature>
<dbReference type="AlphaFoldDB" id="A0AAW2EA94"/>
<sequence length="167" mass="19449">MIRCFKTPIVGNVLSCILQLIDLNSDTFRLSAIYISSLCLIMIILFHKAFGSSFKSFYRSVVPPMMQISMQVILSTCSIFSRFLRKLYLFTRKVFWKYSIKILMQTNHWFTLAVKNLSDEHRADGKTHGVINIVDAITPLLFVTFHAEQSFPQAFVSFTKRFREECR</sequence>
<keyword evidence="1" id="KW-0472">Membrane</keyword>
<name>A0AAW2EA94_9HYME</name>
<reference evidence="2 3" key="1">
    <citation type="submission" date="2023-03" db="EMBL/GenBank/DDBJ databases">
        <title>High recombination rates correlate with genetic variation in Cardiocondyla obscurior ants.</title>
        <authorList>
            <person name="Errbii M."/>
        </authorList>
    </citation>
    <scope>NUCLEOTIDE SEQUENCE [LARGE SCALE GENOMIC DNA]</scope>
    <source>
        <strain evidence="2">Alpha-2009</strain>
        <tissue evidence="2">Whole body</tissue>
    </source>
</reference>
<evidence type="ECO:0000256" key="1">
    <source>
        <dbReference type="SAM" id="Phobius"/>
    </source>
</evidence>